<evidence type="ECO:0000313" key="2">
    <source>
        <dbReference type="EMBL" id="TLC99599.1"/>
    </source>
</evidence>
<dbReference type="Proteomes" id="UP000306509">
    <property type="component" value="Unassembled WGS sequence"/>
</dbReference>
<gene>
    <name evidence="2" type="ORF">DSM106044_03550</name>
</gene>
<protein>
    <recommendedName>
        <fullName evidence="4">Protein kinase domain-containing protein</fullName>
    </recommendedName>
</protein>
<organism evidence="2 3">
    <name type="scientific">Robinsoniella peoriensis</name>
    <dbReference type="NCBI Taxonomy" id="180332"/>
    <lineage>
        <taxon>Bacteria</taxon>
        <taxon>Bacillati</taxon>
        <taxon>Bacillota</taxon>
        <taxon>Clostridia</taxon>
        <taxon>Lachnospirales</taxon>
        <taxon>Lachnospiraceae</taxon>
        <taxon>Robinsoniella</taxon>
    </lineage>
</organism>
<dbReference type="AlphaFoldDB" id="A0A4U8Q473"/>
<keyword evidence="1" id="KW-0235">DNA replication</keyword>
<evidence type="ECO:0000313" key="3">
    <source>
        <dbReference type="Proteomes" id="UP000306509"/>
    </source>
</evidence>
<reference evidence="2 3" key="1">
    <citation type="journal article" date="2019" name="Anaerobe">
        <title>Detection of Robinsoniella peoriensis in multiple bone samples of a trauma patient.</title>
        <authorList>
            <person name="Schrottner P."/>
            <person name="Hartwich K."/>
            <person name="Bunk B."/>
            <person name="Schober I."/>
            <person name="Helbig S."/>
            <person name="Rudolph W.W."/>
            <person name="Gunzer F."/>
        </authorList>
    </citation>
    <scope>NUCLEOTIDE SEQUENCE [LARGE SCALE GENOMIC DNA]</scope>
    <source>
        <strain evidence="2 3">DSM 106044</strain>
    </source>
</reference>
<dbReference type="SUPFAM" id="SSF46565">
    <property type="entry name" value="Chaperone J-domain"/>
    <property type="match status" value="1"/>
</dbReference>
<dbReference type="InterPro" id="IPR011009">
    <property type="entry name" value="Kinase-like_dom_sf"/>
</dbReference>
<dbReference type="GO" id="GO:0006260">
    <property type="term" value="P:DNA replication"/>
    <property type="evidence" value="ECO:0007669"/>
    <property type="project" value="UniProtKB-KW"/>
</dbReference>
<evidence type="ECO:0000256" key="1">
    <source>
        <dbReference type="ARBA" id="ARBA00022705"/>
    </source>
</evidence>
<comment type="caution">
    <text evidence="2">The sequence shown here is derived from an EMBL/GenBank/DDBJ whole genome shotgun (WGS) entry which is preliminary data.</text>
</comment>
<proteinExistence type="predicted"/>
<evidence type="ECO:0008006" key="4">
    <source>
        <dbReference type="Google" id="ProtNLM"/>
    </source>
</evidence>
<dbReference type="InterPro" id="IPR036869">
    <property type="entry name" value="J_dom_sf"/>
</dbReference>
<dbReference type="Gene3D" id="1.10.287.110">
    <property type="entry name" value="DnaJ domain"/>
    <property type="match status" value="1"/>
</dbReference>
<keyword evidence="3" id="KW-1185">Reference proteome</keyword>
<name>A0A4U8Q473_9FIRM</name>
<sequence length="355" mass="40784">MRGKPLGEYQAVRNQDEVRTLKAEQILSISKTGDLFPYGIDMIKARYKELVKVWHPDINCTPGAAEVYSRITELYREALKLSEAGAWEKSNYILVSRRDDNEKIALNYDAAFDFELGTRYETKTRIAYVLGSDKKKYFENAVMRISGLKFQDEHMKADLSRFLPRILDAFQTKGGEYVILLEKPDHVISLKSVLAYFGGKLDDRHVAWIISRLCSLTCFLKYNKLVHNGININNCFISPDNHSILLLGGWWYTTGENEKMIGTSRDIFSIMPVAAKEDKKSSSLTDLESVKLMGRQLFGEVNCRKLSMDLSVPEPFIHFLTGGSGRDPYEEFVKWDRALNDSYGRRKFIHMEIKN</sequence>
<dbReference type="EMBL" id="QGQD01000068">
    <property type="protein sequence ID" value="TLC99599.1"/>
    <property type="molecule type" value="Genomic_DNA"/>
</dbReference>
<accession>A0A4U8Q473</accession>
<dbReference type="STRING" id="180332.GCA_000797495_01603"/>
<dbReference type="SUPFAM" id="SSF56112">
    <property type="entry name" value="Protein kinase-like (PK-like)"/>
    <property type="match status" value="1"/>
</dbReference>